<evidence type="ECO:0008006" key="3">
    <source>
        <dbReference type="Google" id="ProtNLM"/>
    </source>
</evidence>
<name>A0A927IU07_9HYPH</name>
<protein>
    <recommendedName>
        <fullName evidence="3">DUF2946 domain-containing protein</fullName>
    </recommendedName>
</protein>
<accession>A0A927IU07</accession>
<gene>
    <name evidence="1" type="ORF">IC608_12250</name>
</gene>
<keyword evidence="2" id="KW-1185">Reference proteome</keyword>
<dbReference type="AlphaFoldDB" id="A0A927IU07"/>
<dbReference type="Proteomes" id="UP000654108">
    <property type="component" value="Unassembled WGS sequence"/>
</dbReference>
<sequence length="129" mass="13599">MSTQVRRMVKEAGTAFAVLALYVLTLLLPLHQAAGLQRDLDAAGYAPLTSWSICAPLSQDRQGEPHREPAVHCPAAGIAKHQFAAILPPPPAPALIPRTAAVAHAAAPGLNQFHLPDHFGQSRAPPARA</sequence>
<dbReference type="RefSeq" id="WP_191775744.1">
    <property type="nucleotide sequence ID" value="NZ_JACYFU010000003.1"/>
</dbReference>
<proteinExistence type="predicted"/>
<organism evidence="1 2">
    <name type="scientific">Devosia oryzisoli</name>
    <dbReference type="NCBI Taxonomy" id="2774138"/>
    <lineage>
        <taxon>Bacteria</taxon>
        <taxon>Pseudomonadati</taxon>
        <taxon>Pseudomonadota</taxon>
        <taxon>Alphaproteobacteria</taxon>
        <taxon>Hyphomicrobiales</taxon>
        <taxon>Devosiaceae</taxon>
        <taxon>Devosia</taxon>
    </lineage>
</organism>
<comment type="caution">
    <text evidence="1">The sequence shown here is derived from an EMBL/GenBank/DDBJ whole genome shotgun (WGS) entry which is preliminary data.</text>
</comment>
<evidence type="ECO:0000313" key="1">
    <source>
        <dbReference type="EMBL" id="MBD8066241.1"/>
    </source>
</evidence>
<evidence type="ECO:0000313" key="2">
    <source>
        <dbReference type="Proteomes" id="UP000654108"/>
    </source>
</evidence>
<dbReference type="EMBL" id="JACYFU010000003">
    <property type="protein sequence ID" value="MBD8066241.1"/>
    <property type="molecule type" value="Genomic_DNA"/>
</dbReference>
<reference evidence="1" key="1">
    <citation type="submission" date="2020-09" db="EMBL/GenBank/DDBJ databases">
        <title>Genome seq and assembly of Devosia sp.</title>
        <authorList>
            <person name="Chhetri G."/>
        </authorList>
    </citation>
    <scope>NUCLEOTIDE SEQUENCE</scope>
    <source>
        <strain evidence="1">PTR5</strain>
    </source>
</reference>